<dbReference type="Pfam" id="PF00149">
    <property type="entry name" value="Metallophos"/>
    <property type="match status" value="1"/>
</dbReference>
<dbReference type="RefSeq" id="WP_263126964.1">
    <property type="nucleotide sequence ID" value="NZ_CP106856.1"/>
</dbReference>
<evidence type="ECO:0000256" key="1">
    <source>
        <dbReference type="SAM" id="MobiDB-lite"/>
    </source>
</evidence>
<dbReference type="PANTHER" id="PTHR43143">
    <property type="entry name" value="METALLOPHOSPHOESTERASE, CALCINEURIN SUPERFAMILY"/>
    <property type="match status" value="1"/>
</dbReference>
<accession>A0ABY6FNU1</accession>
<keyword evidence="2" id="KW-1133">Transmembrane helix</keyword>
<evidence type="ECO:0000313" key="6">
    <source>
        <dbReference type="Proteomes" id="UP001063368"/>
    </source>
</evidence>
<keyword evidence="3" id="KW-0732">Signal</keyword>
<feature type="chain" id="PRO_5045504546" evidence="3">
    <location>
        <begin position="24"/>
        <end position="1524"/>
    </location>
</feature>
<dbReference type="InterPro" id="IPR004843">
    <property type="entry name" value="Calcineurin-like_PHP"/>
</dbReference>
<dbReference type="PROSITE" id="PS51841">
    <property type="entry name" value="LTD"/>
    <property type="match status" value="1"/>
</dbReference>
<keyword evidence="6" id="KW-1185">Reference proteome</keyword>
<feature type="transmembrane region" description="Helical" evidence="2">
    <location>
        <begin position="1496"/>
        <end position="1516"/>
    </location>
</feature>
<dbReference type="PANTHER" id="PTHR43143:SF5">
    <property type="entry name" value="SECRETED PROTEIN"/>
    <property type="match status" value="1"/>
</dbReference>
<dbReference type="SUPFAM" id="SSF56300">
    <property type="entry name" value="Metallo-dependent phosphatases"/>
    <property type="match status" value="1"/>
</dbReference>
<feature type="region of interest" description="Disordered" evidence="1">
    <location>
        <begin position="1406"/>
        <end position="1483"/>
    </location>
</feature>
<dbReference type="InterPro" id="IPR029052">
    <property type="entry name" value="Metallo-depent_PP-like"/>
</dbReference>
<dbReference type="EMBL" id="CP106856">
    <property type="protein sequence ID" value="UYB34870.1"/>
    <property type="molecule type" value="Genomic_DNA"/>
</dbReference>
<feature type="signal peptide" evidence="3">
    <location>
        <begin position="1"/>
        <end position="23"/>
    </location>
</feature>
<gene>
    <name evidence="5" type="ORF">N9A08_09385</name>
</gene>
<feature type="compositionally biased region" description="Pro residues" evidence="1">
    <location>
        <begin position="215"/>
        <end position="241"/>
    </location>
</feature>
<name>A0ABY6FNU1_9MICC</name>
<evidence type="ECO:0000256" key="3">
    <source>
        <dbReference type="SAM" id="SignalP"/>
    </source>
</evidence>
<keyword evidence="2" id="KW-0812">Transmembrane</keyword>
<evidence type="ECO:0000313" key="5">
    <source>
        <dbReference type="EMBL" id="UYB34870.1"/>
    </source>
</evidence>
<sequence length="1524" mass="160749">MTAVFLAAAVTAGFLTTSMGAAAAAPAPVLPALMVTEIAPDNTGYDNFEFFEVLNTTGTDISVGTAGAQLSYTYTDSDDQSRDVPLSVPDGTVIRPGQATVFWVQYQTATVDTAGRTDADFRSYYASLDGTAPGGYPLVRVSGQAGLANGGERGIRVSDNAGQSISWSYYPAGSTGIDVSAHFRPGDGGTPALRVLGSGVPTPGAVDPAALEPAGPAPGPAPSEPQPTPAPAEPVPVPSPTGAPAEPNPAEGAELQITELLVDSPNVGGSDGYEFIEVYNPTSRAINFGDYQLRYLYPLEDLSNSSITDWPASPGNVSIPAGGTLVFWIKNGPNDGMDAEEFNRIYGTTLAAGTDIVEIHTGGMANGSARGIEITTKSGIPVNRAYYNLGGTKDVAAGQGLQYAADAKDRTRQALLGNAAPTPGAVSGQQAANPLQVLPLDGSAPEITDATSSTFSAGTELTIAAEARDNSIVRSLTLYLKSSADQDFTAINLQAANPGTPSSLQFTHKVAAADLTGKKWYEYYLVASDGGSTSQTQLRRINAEGADNAPVRLNLEEGQFVSGTTTVAAAADQYPSPVQLDIDGTTVESTDPALEDEPVFAFEAAGVDTFFRNGVLAGEDILHIFDDGIYEGYETITVSVPLSKVSPGQDTVLSVYSGTKAAPEIDPDENNDDFQIKNLRMILPDGRTLYPAGYTDPNRVLNMGDSAGKLDFFDASFTIPENAFTARSYAWDTTAVPDGGHNVSAEIPGYSLIRTVRVDNTAPELTTTIEEGQDYQGAFTIDASASDAGSGVDSISALLDGETIPLPYETSSLTLQAGSHDLAIAGQDKAGNIAQKTIRFTTPVEQPSAEELSPADNTAVDGGPVTLSARVTDPSADLLDVCFREGYRLAPGTSSVASYRGTTSTAAGLDRSAKTLLDERELQKITGSDGVESEVSSSSEFPYQLFEVTVPPNAGTDYTARLEWTGSANPDAKVLMYVLNRTSGAWEEVDRHVTTGASGSSAFDLTAMVPAAEHEAEGKIQVLIQHSEGFAGADRSTRSTVVEPAHSEDTPRNEYDFTLGWESDTQYYNETFYEHQLNIHRYFLNRRDDLNLQYVFHTGDIVDESDKQYQWENADAAYRQLDQAGLPYGVLAGNHDVGHKTGDYGAFSNWFGAGRFNQNPWYGGTYQDNRGHYDLITAGGIDFIMLYMGWGPADKEIDWMNSVLEKYPERTAVLNLHEYLLTTGGLGPVPQRIQNEVVAANPNVAMVFSGHYHDAYTRVDEFDDDGDGTTDRKVHQILFDYQGLPEGGQGFLRLLHFDNAAGDVTARTYSPSLDQYNSNDPSLEPHHQEFTMSYADLGIEVRTKELATDAFSVDILSTADISCQTGVESGSLVTATWADPGEGERGWYVETRDPHGAVHYSPVNLLSFNQGPVPGPTDPADPVDPGNGNDGGTGNGGGTTPGPGTGGTGQAPDTSGPGTNTGSADPGQAGGILPSAASDTSNGSGALAATGVQRGWMLAAGAGLLLMAAGTVLRFAKRGRAAGN</sequence>
<dbReference type="PIRSF" id="PIRSF036444">
    <property type="entry name" value="Pesterase_YvnB"/>
    <property type="match status" value="1"/>
</dbReference>
<evidence type="ECO:0000259" key="4">
    <source>
        <dbReference type="PROSITE" id="PS51841"/>
    </source>
</evidence>
<keyword evidence="2" id="KW-0472">Membrane</keyword>
<dbReference type="InterPro" id="IPR011401">
    <property type="entry name" value="Pesterase_YvnB"/>
</dbReference>
<feature type="domain" description="LTD" evidence="4">
    <location>
        <begin position="239"/>
        <end position="381"/>
    </location>
</feature>
<protein>
    <submittedName>
        <fullName evidence="5">Metallophosphoesterase</fullName>
    </submittedName>
</protein>
<feature type="compositionally biased region" description="Gly residues" evidence="1">
    <location>
        <begin position="1428"/>
        <end position="1449"/>
    </location>
</feature>
<feature type="region of interest" description="Disordered" evidence="1">
    <location>
        <begin position="190"/>
        <end position="249"/>
    </location>
</feature>
<evidence type="ECO:0000256" key="2">
    <source>
        <dbReference type="SAM" id="Phobius"/>
    </source>
</evidence>
<dbReference type="InterPro" id="IPR001322">
    <property type="entry name" value="Lamin_tail_dom"/>
</dbReference>
<dbReference type="Proteomes" id="UP001063368">
    <property type="component" value="Chromosome"/>
</dbReference>
<reference evidence="5" key="1">
    <citation type="submission" date="2022-09" db="EMBL/GenBank/DDBJ databases">
        <authorList>
            <person name="Li D."/>
            <person name="Cheng J."/>
            <person name="Li Y."/>
        </authorList>
    </citation>
    <scope>NUCLEOTIDE SEQUENCE</scope>
    <source>
        <strain evidence="5">DL</strain>
    </source>
</reference>
<proteinExistence type="predicted"/>
<feature type="compositionally biased region" description="Polar residues" evidence="1">
    <location>
        <begin position="1451"/>
        <end position="1463"/>
    </location>
</feature>
<organism evidence="5 6">
    <name type="scientific">Arthrobacter koreensis</name>
    <dbReference type="NCBI Taxonomy" id="199136"/>
    <lineage>
        <taxon>Bacteria</taxon>
        <taxon>Bacillati</taxon>
        <taxon>Actinomycetota</taxon>
        <taxon>Actinomycetes</taxon>
        <taxon>Micrococcales</taxon>
        <taxon>Micrococcaceae</taxon>
        <taxon>Arthrobacter</taxon>
    </lineage>
</organism>
<dbReference type="Gene3D" id="3.60.21.10">
    <property type="match status" value="1"/>
</dbReference>
<dbReference type="InterPro" id="IPR051918">
    <property type="entry name" value="STPP_CPPED1"/>
</dbReference>